<dbReference type="PANTHER" id="PTHR12084:SF0">
    <property type="entry name" value="NUCLEAR PORE GLYCOPROTEIN P62"/>
    <property type="match status" value="1"/>
</dbReference>
<evidence type="ECO:0000256" key="5">
    <source>
        <dbReference type="ARBA" id="ARBA00022927"/>
    </source>
</evidence>
<name>A0A131Y5A6_IXORI</name>
<comment type="subcellular location">
    <subcellularLocation>
        <location evidence="1">Nucleus</location>
        <location evidence="1">Nuclear pore complex</location>
    </subcellularLocation>
</comment>
<evidence type="ECO:0000259" key="9">
    <source>
        <dbReference type="Pfam" id="PF05064"/>
    </source>
</evidence>
<dbReference type="GO" id="GO:0044613">
    <property type="term" value="C:nuclear pore central transport channel"/>
    <property type="evidence" value="ECO:0007669"/>
    <property type="project" value="TreeGrafter"/>
</dbReference>
<reference evidence="10" key="1">
    <citation type="submission" date="2016-02" db="EMBL/GenBank/DDBJ databases">
        <title>RNAseq analyses of the midgut from blood- or serum-fed Ixodes ricinus ticks.</title>
        <authorList>
            <person name="Perner J."/>
            <person name="Provaznik J."/>
            <person name="Schrenkova J."/>
            <person name="Urbanova V."/>
            <person name="Ribeiro J.M."/>
            <person name="Kopacek P."/>
        </authorList>
    </citation>
    <scope>NUCLEOTIDE SEQUENCE</scope>
    <source>
        <tissue evidence="10">Gut</tissue>
    </source>
</reference>
<evidence type="ECO:0000256" key="6">
    <source>
        <dbReference type="ARBA" id="ARBA00023010"/>
    </source>
</evidence>
<feature type="non-terminal residue" evidence="10">
    <location>
        <position position="283"/>
    </location>
</feature>
<evidence type="ECO:0000256" key="1">
    <source>
        <dbReference type="ARBA" id="ARBA00004567"/>
    </source>
</evidence>
<dbReference type="AlphaFoldDB" id="A0A131Y5A6"/>
<evidence type="ECO:0000256" key="2">
    <source>
        <dbReference type="ARBA" id="ARBA00005911"/>
    </source>
</evidence>
<evidence type="ECO:0000256" key="3">
    <source>
        <dbReference type="ARBA" id="ARBA00022448"/>
    </source>
</evidence>
<organism evidence="10">
    <name type="scientific">Ixodes ricinus</name>
    <name type="common">Common tick</name>
    <name type="synonym">Acarus ricinus</name>
    <dbReference type="NCBI Taxonomy" id="34613"/>
    <lineage>
        <taxon>Eukaryota</taxon>
        <taxon>Metazoa</taxon>
        <taxon>Ecdysozoa</taxon>
        <taxon>Arthropoda</taxon>
        <taxon>Chelicerata</taxon>
        <taxon>Arachnida</taxon>
        <taxon>Acari</taxon>
        <taxon>Parasitiformes</taxon>
        <taxon>Ixodida</taxon>
        <taxon>Ixodoidea</taxon>
        <taxon>Ixodidae</taxon>
        <taxon>Ixodinae</taxon>
        <taxon>Ixodes</taxon>
    </lineage>
</organism>
<keyword evidence="10" id="KW-0675">Receptor</keyword>
<dbReference type="GO" id="GO:0005543">
    <property type="term" value="F:phospholipid binding"/>
    <property type="evidence" value="ECO:0007669"/>
    <property type="project" value="TreeGrafter"/>
</dbReference>
<sequence>MAAHAPTVQGFTFGAAPAPSTLGPAATTGTTGFSFGTTSAPATASTFTFGQTAPATAVASTSAPATSVPSLFGTTTAAASLTQPTTSSSASPMHYRLLEENVNQWKLELEEHEATFVNQATQVNAWDRLLLANGEKIGELSDLVDRVKLDQQRLDHELDFIAAQQGELQELLEPLERGIQATPGLSVQQHADLEREHTYHLAENVNAQLRCMSQDIKDIIQQLNAANAAVAQDKPLNQVSKVLNAHMDALSWVQHNSGLLQKQLQELERACQQQRGNVDQLVR</sequence>
<accession>A0A131Y5A6</accession>
<dbReference type="GO" id="GO:0051028">
    <property type="term" value="P:mRNA transport"/>
    <property type="evidence" value="ECO:0007669"/>
    <property type="project" value="UniProtKB-KW"/>
</dbReference>
<protein>
    <submittedName>
        <fullName evidence="10">Putative negative regulation of epidermal growth factor receptor signaling pathway</fullName>
    </submittedName>
</protein>
<keyword evidence="8" id="KW-0539">Nucleus</keyword>
<keyword evidence="4" id="KW-0509">mRNA transport</keyword>
<keyword evidence="3" id="KW-0813">Transport</keyword>
<dbReference type="EMBL" id="GEFM01001377">
    <property type="protein sequence ID" value="JAP74419.1"/>
    <property type="molecule type" value="mRNA"/>
</dbReference>
<evidence type="ECO:0000313" key="10">
    <source>
        <dbReference type="EMBL" id="JAP74419.1"/>
    </source>
</evidence>
<feature type="domain" description="Nucleoporin NSP1-like C-terminal" evidence="9">
    <location>
        <begin position="83"/>
        <end position="191"/>
    </location>
</feature>
<dbReference type="GO" id="GO:0006405">
    <property type="term" value="P:RNA export from nucleus"/>
    <property type="evidence" value="ECO:0007669"/>
    <property type="project" value="TreeGrafter"/>
</dbReference>
<dbReference type="InterPro" id="IPR007758">
    <property type="entry name" value="Nucleoporin_NSP1_C"/>
</dbReference>
<evidence type="ECO:0000256" key="8">
    <source>
        <dbReference type="ARBA" id="ARBA00023242"/>
    </source>
</evidence>
<keyword evidence="7" id="KW-0906">Nuclear pore complex</keyword>
<keyword evidence="5" id="KW-0653">Protein transport</keyword>
<dbReference type="GO" id="GO:0006606">
    <property type="term" value="P:protein import into nucleus"/>
    <property type="evidence" value="ECO:0007669"/>
    <property type="project" value="TreeGrafter"/>
</dbReference>
<dbReference type="Gene3D" id="1.20.5.170">
    <property type="match status" value="1"/>
</dbReference>
<keyword evidence="6" id="KW-0811">Translocation</keyword>
<dbReference type="InterPro" id="IPR026010">
    <property type="entry name" value="NSP1/NUP62"/>
</dbReference>
<comment type="similarity">
    <text evidence="2">Belongs to the nucleoporin NSP1/NUP62 family.</text>
</comment>
<dbReference type="PANTHER" id="PTHR12084">
    <property type="entry name" value="NUCLEAR PORE GLYCOPROTEIN P62-RELATED"/>
    <property type="match status" value="1"/>
</dbReference>
<evidence type="ECO:0000256" key="4">
    <source>
        <dbReference type="ARBA" id="ARBA00022816"/>
    </source>
</evidence>
<proteinExistence type="evidence at transcript level"/>
<evidence type="ECO:0000256" key="7">
    <source>
        <dbReference type="ARBA" id="ARBA00023132"/>
    </source>
</evidence>
<dbReference type="FunFam" id="1.20.5.170:FF:000040">
    <property type="entry name" value="Nuclear pore glycoprotein p62"/>
    <property type="match status" value="1"/>
</dbReference>
<dbReference type="GO" id="GO:0017056">
    <property type="term" value="F:structural constituent of nuclear pore"/>
    <property type="evidence" value="ECO:0007669"/>
    <property type="project" value="InterPro"/>
</dbReference>
<dbReference type="Pfam" id="PF05064">
    <property type="entry name" value="Nsp1_C"/>
    <property type="match status" value="1"/>
</dbReference>